<accession>A0A179SNQ4</accession>
<keyword evidence="3" id="KW-1185">Reference proteome</keyword>
<gene>
    <name evidence="2" type="ORF">A6K24_10220</name>
</gene>
<dbReference type="EMBL" id="LWSG01000043">
    <property type="protein sequence ID" value="OAS82994.1"/>
    <property type="molecule type" value="Genomic_DNA"/>
</dbReference>
<comment type="caution">
    <text evidence="2">The sequence shown here is derived from an EMBL/GenBank/DDBJ whole genome shotgun (WGS) entry which is preliminary data.</text>
</comment>
<sequence length="90" mass="10412">MDVFFAYLLISSSTPLFLWKENRKLAICHIPVVFAMWIVFISYMTFDLGLTGQILFGLSYLANVVIAHMTIFHLFVVPFFKMMSKPKSLI</sequence>
<keyword evidence="1" id="KW-0472">Membrane</keyword>
<evidence type="ECO:0000313" key="2">
    <source>
        <dbReference type="EMBL" id="OAS82994.1"/>
    </source>
</evidence>
<keyword evidence="1" id="KW-1133">Transmembrane helix</keyword>
<feature type="transmembrane region" description="Helical" evidence="1">
    <location>
        <begin position="25"/>
        <end position="46"/>
    </location>
</feature>
<evidence type="ECO:0000256" key="1">
    <source>
        <dbReference type="SAM" id="Phobius"/>
    </source>
</evidence>
<organism evidence="2 3">
    <name type="scientific">Metabacillus litoralis</name>
    <dbReference type="NCBI Taxonomy" id="152268"/>
    <lineage>
        <taxon>Bacteria</taxon>
        <taxon>Bacillati</taxon>
        <taxon>Bacillota</taxon>
        <taxon>Bacilli</taxon>
        <taxon>Bacillales</taxon>
        <taxon>Bacillaceae</taxon>
        <taxon>Metabacillus</taxon>
    </lineage>
</organism>
<dbReference type="InterPro" id="IPR020185">
    <property type="entry name" value="Spore_morphogenesis_YwcE"/>
</dbReference>
<proteinExistence type="predicted"/>
<name>A0A179SNQ4_9BACI</name>
<evidence type="ECO:0000313" key="3">
    <source>
        <dbReference type="Proteomes" id="UP000078534"/>
    </source>
</evidence>
<protein>
    <submittedName>
        <fullName evidence="2">Uncharacterized protein</fullName>
    </submittedName>
</protein>
<keyword evidence="1" id="KW-0812">Transmembrane</keyword>
<feature type="transmembrane region" description="Helical" evidence="1">
    <location>
        <begin position="58"/>
        <end position="80"/>
    </location>
</feature>
<dbReference type="Proteomes" id="UP000078534">
    <property type="component" value="Unassembled WGS sequence"/>
</dbReference>
<dbReference type="AlphaFoldDB" id="A0A179SNQ4"/>
<dbReference type="Pfam" id="PF17368">
    <property type="entry name" value="YwcE"/>
    <property type="match status" value="1"/>
</dbReference>
<dbReference type="OrthoDB" id="2680024at2"/>
<dbReference type="RefSeq" id="WP_066338218.1">
    <property type="nucleotide sequence ID" value="NZ_LWSG01000043.1"/>
</dbReference>
<reference evidence="3" key="1">
    <citation type="submission" date="2016-04" db="EMBL/GenBank/DDBJ databases">
        <authorList>
            <person name="Lyu Z."/>
            <person name="Lyu W."/>
        </authorList>
    </citation>
    <scope>NUCLEOTIDE SEQUENCE [LARGE SCALE GENOMIC DNA]</scope>
    <source>
        <strain evidence="3">C44</strain>
    </source>
</reference>